<dbReference type="GO" id="GO:0004040">
    <property type="term" value="F:amidase activity"/>
    <property type="evidence" value="ECO:0007669"/>
    <property type="project" value="UniProtKB-EC"/>
</dbReference>
<reference evidence="2 3" key="1">
    <citation type="submission" date="2024-07" db="EMBL/GenBank/DDBJ databases">
        <title>Genomic Encyclopedia of Type Strains, Phase V (KMG-V): Genome sequencing to study the core and pangenomes of soil and plant-associated prokaryotes.</title>
        <authorList>
            <person name="Whitman W."/>
        </authorList>
    </citation>
    <scope>NUCLEOTIDE SEQUENCE [LARGE SCALE GENOMIC DNA]</scope>
    <source>
        <strain evidence="2 3">USDA 222</strain>
    </source>
</reference>
<gene>
    <name evidence="2" type="ORF">ABH992_000618</name>
</gene>
<name>A0ABV4GA36_9BRAD</name>
<protein>
    <submittedName>
        <fullName evidence="2">Amidase</fullName>
        <ecNumber evidence="2">3.5.1.4</ecNumber>
    </submittedName>
</protein>
<sequence length="552" mass="57749">MQKSSRRNAGIAAAAVSAEAPTSPKLDHARLDHASMSDIAHALADGRVTATALVKAYLARIEAYDRDGPKLNAVRALNPDALAIAGRFDGVKPSAKRPLAGIPILVKDNIATGDAQPTTAGSLALEGARARDDATLVKLLRDAGAVILGKANLTEFSNMLAIDMPSGYSSLGGQVKNPYAPALADDHGIPVVSPGGSSAGSAVAVAAGLCAASIGTETSGSLLFPASQNGLVTVKPTVGLISRAGIVPIAHSQDTAGPMTRTVRDAALLLNVLAAKDPLDPATQKQRRPANYTAGLTRDAMKGARIGVPSDPADPLNDCFYGKLPPKSAKLMAEAIQVLEDLGALIVRASMPTLGWIGGPGTTMAVLNRNLLSRHKGTVARPPVVFLYELKYDLNLYLRDWATNTDIKTMTDIVAFNEANADRALRFGQDNFLAAEMTRGDLSEREYKSARAMDLLSAKTRGMDAYVNGHKLDAVLFPGAYGAAIAARAGYPSVMVPGGLVSGTDDGKDTPDYPFGVTFAGRAWSEHKLLRLAYAYEQASAKRKPLPGLPAP</sequence>
<dbReference type="InterPro" id="IPR023631">
    <property type="entry name" value="Amidase_dom"/>
</dbReference>
<dbReference type="InterPro" id="IPR036928">
    <property type="entry name" value="AS_sf"/>
</dbReference>
<feature type="domain" description="Amidase" evidence="1">
    <location>
        <begin position="53"/>
        <end position="530"/>
    </location>
</feature>
<dbReference type="EC" id="3.5.1.4" evidence="2"/>
<dbReference type="PANTHER" id="PTHR42678:SF34">
    <property type="entry name" value="OS04G0183300 PROTEIN"/>
    <property type="match status" value="1"/>
</dbReference>
<dbReference type="NCBIfam" id="NF005300">
    <property type="entry name" value="PRK06828.1"/>
    <property type="match status" value="1"/>
</dbReference>
<evidence type="ECO:0000313" key="3">
    <source>
        <dbReference type="Proteomes" id="UP001565474"/>
    </source>
</evidence>
<keyword evidence="2" id="KW-0378">Hydrolase</keyword>
<evidence type="ECO:0000313" key="2">
    <source>
        <dbReference type="EMBL" id="MEY9468219.1"/>
    </source>
</evidence>
<keyword evidence="3" id="KW-1185">Reference proteome</keyword>
<dbReference type="SUPFAM" id="SSF75304">
    <property type="entry name" value="Amidase signature (AS) enzymes"/>
    <property type="match status" value="1"/>
</dbReference>
<organism evidence="2 3">
    <name type="scientific">Bradyrhizobium yuanmingense</name>
    <dbReference type="NCBI Taxonomy" id="108015"/>
    <lineage>
        <taxon>Bacteria</taxon>
        <taxon>Pseudomonadati</taxon>
        <taxon>Pseudomonadota</taxon>
        <taxon>Alphaproteobacteria</taxon>
        <taxon>Hyphomicrobiales</taxon>
        <taxon>Nitrobacteraceae</taxon>
        <taxon>Bradyrhizobium</taxon>
    </lineage>
</organism>
<dbReference type="EMBL" id="JBGBZN010000002">
    <property type="protein sequence ID" value="MEY9468219.1"/>
    <property type="molecule type" value="Genomic_DNA"/>
</dbReference>
<dbReference type="RefSeq" id="WP_036034996.1">
    <property type="nucleotide sequence ID" value="NZ_JBGBYD010000002.1"/>
</dbReference>
<dbReference type="Pfam" id="PF01425">
    <property type="entry name" value="Amidase"/>
    <property type="match status" value="1"/>
</dbReference>
<evidence type="ECO:0000259" key="1">
    <source>
        <dbReference type="Pfam" id="PF01425"/>
    </source>
</evidence>
<comment type="caution">
    <text evidence="2">The sequence shown here is derived from an EMBL/GenBank/DDBJ whole genome shotgun (WGS) entry which is preliminary data.</text>
</comment>
<dbReference type="Gene3D" id="3.90.1300.10">
    <property type="entry name" value="Amidase signature (AS) domain"/>
    <property type="match status" value="1"/>
</dbReference>
<dbReference type="PANTHER" id="PTHR42678">
    <property type="entry name" value="AMIDASE"/>
    <property type="match status" value="1"/>
</dbReference>
<proteinExistence type="predicted"/>
<dbReference type="Proteomes" id="UP001565474">
    <property type="component" value="Unassembled WGS sequence"/>
</dbReference>
<accession>A0ABV4GA36</accession>